<evidence type="ECO:0000256" key="4">
    <source>
        <dbReference type="ARBA" id="ARBA00004906"/>
    </source>
</evidence>
<dbReference type="PROSITE" id="PS51698">
    <property type="entry name" value="U_BOX"/>
    <property type="match status" value="1"/>
</dbReference>
<dbReference type="GO" id="GO:0006511">
    <property type="term" value="P:ubiquitin-dependent protein catabolic process"/>
    <property type="evidence" value="ECO:0007669"/>
    <property type="project" value="InterPro"/>
</dbReference>
<reference evidence="13" key="1">
    <citation type="submission" date="2021-01" db="EMBL/GenBank/DDBJ databases">
        <authorList>
            <person name="Corre E."/>
            <person name="Pelletier E."/>
            <person name="Niang G."/>
            <person name="Scheremetjew M."/>
            <person name="Finn R."/>
            <person name="Kale V."/>
            <person name="Holt S."/>
            <person name="Cochrane G."/>
            <person name="Meng A."/>
            <person name="Brown T."/>
            <person name="Cohen L."/>
        </authorList>
    </citation>
    <scope>NUCLEOTIDE SEQUENCE</scope>
    <source>
        <strain evidence="13">CCMP1897</strain>
    </source>
</reference>
<dbReference type="EMBL" id="HBIS01006046">
    <property type="protein sequence ID" value="CAE0611619.1"/>
    <property type="molecule type" value="Transcribed_RNA"/>
</dbReference>
<evidence type="ECO:0000256" key="7">
    <source>
        <dbReference type="ARBA" id="ARBA00022490"/>
    </source>
</evidence>
<dbReference type="GO" id="GO:0000151">
    <property type="term" value="C:ubiquitin ligase complex"/>
    <property type="evidence" value="ECO:0007669"/>
    <property type="project" value="InterPro"/>
</dbReference>
<evidence type="ECO:0000256" key="5">
    <source>
        <dbReference type="ARBA" id="ARBA00007434"/>
    </source>
</evidence>
<proteinExistence type="inferred from homology"/>
<evidence type="ECO:0000256" key="10">
    <source>
        <dbReference type="ARBA" id="ARBA00023242"/>
    </source>
</evidence>
<dbReference type="InterPro" id="IPR013083">
    <property type="entry name" value="Znf_RING/FYVE/PHD"/>
</dbReference>
<keyword evidence="10" id="KW-0539">Nucleus</keyword>
<keyword evidence="9" id="KW-0833">Ubl conjugation pathway</keyword>
<comment type="pathway">
    <text evidence="4">Protein modification; protein ubiquitination.</text>
</comment>
<evidence type="ECO:0000256" key="11">
    <source>
        <dbReference type="SAM" id="MobiDB-lite"/>
    </source>
</evidence>
<dbReference type="Pfam" id="PF10408">
    <property type="entry name" value="Ufd2P_core"/>
    <property type="match status" value="1"/>
</dbReference>
<evidence type="ECO:0000256" key="6">
    <source>
        <dbReference type="ARBA" id="ARBA00012483"/>
    </source>
</evidence>
<dbReference type="GO" id="GO:0036503">
    <property type="term" value="P:ERAD pathway"/>
    <property type="evidence" value="ECO:0007669"/>
    <property type="project" value="InterPro"/>
</dbReference>
<dbReference type="Pfam" id="PF04564">
    <property type="entry name" value="U-box"/>
    <property type="match status" value="1"/>
</dbReference>
<name>A0A7S3UEP1_9CHLO</name>
<evidence type="ECO:0000256" key="9">
    <source>
        <dbReference type="ARBA" id="ARBA00022786"/>
    </source>
</evidence>
<evidence type="ECO:0000259" key="12">
    <source>
        <dbReference type="PROSITE" id="PS51698"/>
    </source>
</evidence>
<organism evidence="13">
    <name type="scientific">Picocystis salinarum</name>
    <dbReference type="NCBI Taxonomy" id="88271"/>
    <lineage>
        <taxon>Eukaryota</taxon>
        <taxon>Viridiplantae</taxon>
        <taxon>Chlorophyta</taxon>
        <taxon>Picocystophyceae</taxon>
        <taxon>Picocystales</taxon>
        <taxon>Picocystaceae</taxon>
        <taxon>Picocystis</taxon>
    </lineage>
</organism>
<dbReference type="SMART" id="SM00504">
    <property type="entry name" value="Ubox"/>
    <property type="match status" value="1"/>
</dbReference>
<evidence type="ECO:0000256" key="8">
    <source>
        <dbReference type="ARBA" id="ARBA00022679"/>
    </source>
</evidence>
<feature type="region of interest" description="Disordered" evidence="11">
    <location>
        <begin position="414"/>
        <end position="440"/>
    </location>
</feature>
<dbReference type="InterPro" id="IPR003613">
    <property type="entry name" value="Ubox_domain"/>
</dbReference>
<comment type="catalytic activity">
    <reaction evidence="1">
        <text>S-ubiquitinyl-[E2 ubiquitin-conjugating enzyme]-L-cysteine + [acceptor protein]-L-lysine = [E2 ubiquitin-conjugating enzyme]-L-cysteine + N(6)-ubiquitinyl-[acceptor protein]-L-lysine.</text>
        <dbReference type="EC" id="2.3.2.27"/>
    </reaction>
</comment>
<feature type="compositionally biased region" description="Basic and acidic residues" evidence="11">
    <location>
        <begin position="285"/>
        <end position="298"/>
    </location>
</feature>
<feature type="compositionally biased region" description="Polar residues" evidence="11">
    <location>
        <begin position="148"/>
        <end position="160"/>
    </location>
</feature>
<dbReference type="GO" id="GO:0005737">
    <property type="term" value="C:cytoplasm"/>
    <property type="evidence" value="ECO:0007669"/>
    <property type="project" value="UniProtKB-SubCell"/>
</dbReference>
<feature type="compositionally biased region" description="Basic residues" evidence="11">
    <location>
        <begin position="267"/>
        <end position="284"/>
    </location>
</feature>
<keyword evidence="7" id="KW-0963">Cytoplasm</keyword>
<feature type="compositionally biased region" description="Basic and acidic residues" evidence="11">
    <location>
        <begin position="244"/>
        <end position="266"/>
    </location>
</feature>
<comment type="similarity">
    <text evidence="5">Belongs to the ubiquitin conjugation factor E4 family.</text>
</comment>
<evidence type="ECO:0000256" key="2">
    <source>
        <dbReference type="ARBA" id="ARBA00004123"/>
    </source>
</evidence>
<feature type="region of interest" description="Disordered" evidence="11">
    <location>
        <begin position="118"/>
        <end position="160"/>
    </location>
</feature>
<accession>A0A7S3UEP1</accession>
<dbReference type="PANTHER" id="PTHR13931:SF2">
    <property type="entry name" value="UBIQUITIN CONJUGATION FACTOR E4 B"/>
    <property type="match status" value="1"/>
</dbReference>
<feature type="region of interest" description="Disordered" evidence="11">
    <location>
        <begin position="240"/>
        <end position="298"/>
    </location>
</feature>
<sequence length="1285" mass="144174">MHKTSSRYVVFLACLVDRISCSTARFTSGIGRSDFVRVHGNSSHVSARPSKCREVPMCPSKVPFLASYSPPRHHVGSTDRVFHPRPWSDASTSWWVDTSFVSSSPWMDASSFVRVVLSPEGGSKSPAPGRPVGDDRRRDGVAAPSASWRGSQRVQHTHSSASYVSRVVVLQNEQARVGRRVRTPLGSRARTRRRPWRRNGHRGILHPFSPSQCGSGLCGGSHLASIPRASTTNGFDATHASRACARDMEPSGDPRAKRKREGDAKANHRGGRGGRAGKRGRPKQRVVEGEPNQDPHERCNADEYVHRMLVDVLLVNVSEEKQPSHAGTSQGDTKVYLPRLAEELDQERMGKVDEEKKAELHIRNVHVETAMMERILRVGIDGDGKLQGVENARNQAWKYLHDCWVRAQEVERELEPNQAVDDGKERRRSKRKKRNEPHIEQAQKGLEEIKLLAARLGGALLIEPTVFTGNSKLEELCITLLDGTVHDPNFLREVYRELEHQGEMRRVMDPNFSALRRKMKDMCVSAKNQESYMAALKLLCNQRTLPCLVEHQQFLPRPGTSLREIERGTFLGPLFRFSSCSSSDPKAPDAFASSGPDFSRAKVEIISRSIRNSIRDVQMVQVDVLRDLMNPTTRDKAVQWLDRTLLAGTESRKHFPDQSKLCSSGFAINLTHSLLVLNNEFLSNRPRRCADLSLDVLCQKPGSFFPGGPLLNEEGTYAAGELAQAFCTWESIPTHEVLFLCALRAFHCFLTPLSGRHEMLAQQILRSQSMPTFDPVHNRWLESEMHTNLAQKFAVDAHLCDPGFIYQVVHFAVFVGLKLLETARAGFTCTCGNGRFSYAYNAMNSVASSCVCLPTEDPEGCRGLPQYVLGDVCEVLLWVCKFVPNSLTNSYIGPSVVAFAGAFLSSPAFVQSVHLRARLGDMLFELFGRRRDINKIGISILSLDNLAVGGLADGLVSLYVDAGRTGVSSTELHRYKIARLVQRCWKVLFGGKDVKVNIPDCNRDIYRKFAHAVLNEYCLMHDTWVHLCELREMRSVLLNQNDGESQNTLMQALNETQIAALEDRTYDCFRLASEMVKMMCYWSVVIPGVFLEECFIQRVSDVLNSTLNTLIKLHPDDALDKKSTREAIMKTRRSLKDVLKTYLNFAVANPDFSKAVVESGLYEEDMFSKGLDALKSSKRVDDSDKLYSCVKRFSLTLSEVGSSGQDVEESDDVPDEFLDPVMQVVMTEPVMLPSNNVLDRKTILQHLMNTPSDPFTREPLTIESCKPLPKLQQRIHAYLQSRNKM</sequence>
<gene>
    <name evidence="13" type="ORF">PSAL00342_LOCUS5454</name>
</gene>
<dbReference type="InterPro" id="IPR019474">
    <property type="entry name" value="Ub_conjug_fac_E4_core"/>
</dbReference>
<evidence type="ECO:0000256" key="3">
    <source>
        <dbReference type="ARBA" id="ARBA00004496"/>
    </source>
</evidence>
<feature type="compositionally biased region" description="Basic and acidic residues" evidence="11">
    <location>
        <begin position="414"/>
        <end position="425"/>
    </location>
</feature>
<dbReference type="SUPFAM" id="SSF57850">
    <property type="entry name" value="RING/U-box"/>
    <property type="match status" value="1"/>
</dbReference>
<feature type="domain" description="U-box" evidence="12">
    <location>
        <begin position="1212"/>
        <end position="1285"/>
    </location>
</feature>
<dbReference type="InterPro" id="IPR045132">
    <property type="entry name" value="UBE4"/>
</dbReference>
<dbReference type="UniPathway" id="UPA00143"/>
<dbReference type="FunFam" id="3.30.40.10:FF:000055">
    <property type="entry name" value="Ubiquitin conjugation factor e4 a"/>
    <property type="match status" value="1"/>
</dbReference>
<dbReference type="EC" id="2.3.2.27" evidence="6"/>
<dbReference type="Gene3D" id="3.30.40.10">
    <property type="entry name" value="Zinc/RING finger domain, C3HC4 (zinc finger)"/>
    <property type="match status" value="1"/>
</dbReference>
<evidence type="ECO:0000313" key="13">
    <source>
        <dbReference type="EMBL" id="CAE0611619.1"/>
    </source>
</evidence>
<feature type="compositionally biased region" description="Basic residues" evidence="11">
    <location>
        <begin position="426"/>
        <end position="435"/>
    </location>
</feature>
<protein>
    <recommendedName>
        <fullName evidence="6">RING-type E3 ubiquitin transferase</fullName>
        <ecNumber evidence="6">2.3.2.27</ecNumber>
    </recommendedName>
</protein>
<dbReference type="PANTHER" id="PTHR13931">
    <property type="entry name" value="UBIQUITINATION FACTOR E4"/>
    <property type="match status" value="1"/>
</dbReference>
<dbReference type="GO" id="GO:0005634">
    <property type="term" value="C:nucleus"/>
    <property type="evidence" value="ECO:0007669"/>
    <property type="project" value="UniProtKB-SubCell"/>
</dbReference>
<evidence type="ECO:0000256" key="1">
    <source>
        <dbReference type="ARBA" id="ARBA00000900"/>
    </source>
</evidence>
<dbReference type="GO" id="GO:0034450">
    <property type="term" value="F:ubiquitin-ubiquitin ligase activity"/>
    <property type="evidence" value="ECO:0007669"/>
    <property type="project" value="InterPro"/>
</dbReference>
<keyword evidence="8" id="KW-0808">Transferase</keyword>
<comment type="subcellular location">
    <subcellularLocation>
        <location evidence="3">Cytoplasm</location>
    </subcellularLocation>
    <subcellularLocation>
        <location evidence="2">Nucleus</location>
    </subcellularLocation>
</comment>
<dbReference type="GO" id="GO:0000209">
    <property type="term" value="P:protein polyubiquitination"/>
    <property type="evidence" value="ECO:0007669"/>
    <property type="project" value="TreeGrafter"/>
</dbReference>